<dbReference type="Pfam" id="PF02780">
    <property type="entry name" value="Transketolase_C"/>
    <property type="match status" value="1"/>
</dbReference>
<dbReference type="EMBL" id="JBHTLJ010000003">
    <property type="protein sequence ID" value="MFD1163256.1"/>
    <property type="molecule type" value="Genomic_DNA"/>
</dbReference>
<dbReference type="SUPFAM" id="SSF52518">
    <property type="entry name" value="Thiamin diphosphate-binding fold (THDP-binding)"/>
    <property type="match status" value="1"/>
</dbReference>
<dbReference type="SMART" id="SM00861">
    <property type="entry name" value="Transket_pyr"/>
    <property type="match status" value="1"/>
</dbReference>
<gene>
    <name evidence="2" type="ORF">ACFQ2E_12550</name>
</gene>
<dbReference type="Gene3D" id="3.40.50.970">
    <property type="match status" value="1"/>
</dbReference>
<comment type="caution">
    <text evidence="2">The sequence shown here is derived from an EMBL/GenBank/DDBJ whole genome shotgun (WGS) entry which is preliminary data.</text>
</comment>
<feature type="domain" description="Transketolase-like pyrimidine-binding" evidence="1">
    <location>
        <begin position="10"/>
        <end position="175"/>
    </location>
</feature>
<keyword evidence="3" id="KW-1185">Reference proteome</keyword>
<reference evidence="3" key="1">
    <citation type="journal article" date="2019" name="Int. J. Syst. Evol. Microbiol.">
        <title>The Global Catalogue of Microorganisms (GCM) 10K type strain sequencing project: providing services to taxonomists for standard genome sequencing and annotation.</title>
        <authorList>
            <consortium name="The Broad Institute Genomics Platform"/>
            <consortium name="The Broad Institute Genome Sequencing Center for Infectious Disease"/>
            <person name="Wu L."/>
            <person name="Ma J."/>
        </authorList>
    </citation>
    <scope>NUCLEOTIDE SEQUENCE [LARGE SCALE GENOMIC DNA]</scope>
    <source>
        <strain evidence="3">CCUG 63246</strain>
    </source>
</reference>
<dbReference type="Gene3D" id="3.40.50.920">
    <property type="match status" value="1"/>
</dbReference>
<name>A0ABW3RE22_9FLAO</name>
<sequence>MKTYTYTEKKDTRSGFGAGLTELGRTNPNVVALCADLIGSLKMDQFIKENPERFFQVGIAEANMMGIAAGLTIGGKIPFTGTFANFSTGRVYDQIRQSIAYSGKNVKICASHAGLTLGEDGATHQILEDIGLMKMLPGMTVINTCDYNQTKAATIAIADHEGPVYLRFGRPAVPVFTPENQKFEIGKALKLTEGTDVTIVATGHLVWEALEASKVLHEKGISAEVINIHTIKPLDEKAILESVAKTRCVVTAEEHNFLGGLGESVARTLALHNPTPQEFVATNDTFGESGTPAQLMEKYGLNSASIIEKVQTVIGRK</sequence>
<evidence type="ECO:0000313" key="2">
    <source>
        <dbReference type="EMBL" id="MFD1163256.1"/>
    </source>
</evidence>
<accession>A0ABW3RE22</accession>
<dbReference type="InterPro" id="IPR029061">
    <property type="entry name" value="THDP-binding"/>
</dbReference>
<dbReference type="PANTHER" id="PTHR43825:SF1">
    <property type="entry name" value="TRANSKETOLASE-LIKE PYRIMIDINE-BINDING DOMAIN-CONTAINING PROTEIN"/>
    <property type="match status" value="1"/>
</dbReference>
<evidence type="ECO:0000259" key="1">
    <source>
        <dbReference type="SMART" id="SM00861"/>
    </source>
</evidence>
<dbReference type="RefSeq" id="WP_311940516.1">
    <property type="nucleotide sequence ID" value="NZ_JAVSCK010000003.1"/>
</dbReference>
<organism evidence="2 3">
    <name type="scientific">Hwangdonia seohaensis</name>
    <dbReference type="NCBI Taxonomy" id="1240727"/>
    <lineage>
        <taxon>Bacteria</taxon>
        <taxon>Pseudomonadati</taxon>
        <taxon>Bacteroidota</taxon>
        <taxon>Flavobacteriia</taxon>
        <taxon>Flavobacteriales</taxon>
        <taxon>Flavobacteriaceae</taxon>
        <taxon>Hwangdonia</taxon>
    </lineage>
</organism>
<proteinExistence type="predicted"/>
<dbReference type="InterPro" id="IPR009014">
    <property type="entry name" value="Transketo_C/PFOR_II"/>
</dbReference>
<dbReference type="Pfam" id="PF02779">
    <property type="entry name" value="Transket_pyr"/>
    <property type="match status" value="1"/>
</dbReference>
<dbReference type="Proteomes" id="UP001597163">
    <property type="component" value="Unassembled WGS sequence"/>
</dbReference>
<dbReference type="SUPFAM" id="SSF52922">
    <property type="entry name" value="TK C-terminal domain-like"/>
    <property type="match status" value="1"/>
</dbReference>
<dbReference type="InterPro" id="IPR051157">
    <property type="entry name" value="PDH/Transketolase"/>
</dbReference>
<dbReference type="InterPro" id="IPR005475">
    <property type="entry name" value="Transketolase-like_Pyr-bd"/>
</dbReference>
<dbReference type="PANTHER" id="PTHR43825">
    <property type="entry name" value="PYRUVATE DEHYDROGENASE E1 COMPONENT"/>
    <property type="match status" value="1"/>
</dbReference>
<dbReference type="InterPro" id="IPR033248">
    <property type="entry name" value="Transketolase_C"/>
</dbReference>
<evidence type="ECO:0000313" key="3">
    <source>
        <dbReference type="Proteomes" id="UP001597163"/>
    </source>
</evidence>
<dbReference type="CDD" id="cd07033">
    <property type="entry name" value="TPP_PYR_DXS_TK_like"/>
    <property type="match status" value="1"/>
</dbReference>
<protein>
    <submittedName>
        <fullName evidence="2">Transketolase family protein</fullName>
    </submittedName>
</protein>